<dbReference type="PANTHER" id="PTHR24064">
    <property type="entry name" value="SOLUTE CARRIER FAMILY 22 MEMBER"/>
    <property type="match status" value="1"/>
</dbReference>
<dbReference type="Pfam" id="PF00083">
    <property type="entry name" value="Sugar_tr"/>
    <property type="match status" value="1"/>
</dbReference>
<dbReference type="GO" id="GO:0022857">
    <property type="term" value="F:transmembrane transporter activity"/>
    <property type="evidence" value="ECO:0007669"/>
    <property type="project" value="InterPro"/>
</dbReference>
<evidence type="ECO:0000313" key="8">
    <source>
        <dbReference type="Proteomes" id="UP001190700"/>
    </source>
</evidence>
<dbReference type="AlphaFoldDB" id="A0AAE0BY00"/>
<evidence type="ECO:0000256" key="1">
    <source>
        <dbReference type="ARBA" id="ARBA00004141"/>
    </source>
</evidence>
<dbReference type="InterPro" id="IPR036259">
    <property type="entry name" value="MFS_trans_sf"/>
</dbReference>
<feature type="compositionally biased region" description="Polar residues" evidence="5">
    <location>
        <begin position="270"/>
        <end position="283"/>
    </location>
</feature>
<sequence length="289" mass="30131">MESAQVVAEADCDHRRANRSHAAACVVPASGDARVEVALLAEAAECNKCSTYKAQMASFATDPLVEPVADTATGQAEVSALTEQSTPCGALGAVLCLPSMFPMMTLWFSASLSYYGLSLGSGHLQGNLYYNAMGSALMEIPACIVAAGMLDSPSTGRRLSVAIFYLCGAVSCLMLVLFRATFLANWAHMLGKLAMSAAFDAILVYSIEVFPTAVRGSAMGLCSAMARVAAMLAPVVLELCGMTIMHLLFGCMAACAAMACFLGLPETSGQSLKSQNETASAKLQESRSA</sequence>
<keyword evidence="8" id="KW-1185">Reference proteome</keyword>
<evidence type="ECO:0000313" key="7">
    <source>
        <dbReference type="EMBL" id="KAK3243852.1"/>
    </source>
</evidence>
<accession>A0AAE0BY00</accession>
<feature type="region of interest" description="Disordered" evidence="5">
    <location>
        <begin position="270"/>
        <end position="289"/>
    </location>
</feature>
<dbReference type="SUPFAM" id="SSF103473">
    <property type="entry name" value="MFS general substrate transporter"/>
    <property type="match status" value="1"/>
</dbReference>
<protein>
    <recommendedName>
        <fullName evidence="9">Major facilitator superfamily (MFS) profile domain-containing protein</fullName>
    </recommendedName>
</protein>
<evidence type="ECO:0000256" key="4">
    <source>
        <dbReference type="ARBA" id="ARBA00023136"/>
    </source>
</evidence>
<keyword evidence="2 6" id="KW-0812">Transmembrane</keyword>
<dbReference type="Gene3D" id="1.20.1250.20">
    <property type="entry name" value="MFS general substrate transporter like domains"/>
    <property type="match status" value="1"/>
</dbReference>
<evidence type="ECO:0000256" key="5">
    <source>
        <dbReference type="SAM" id="MobiDB-lite"/>
    </source>
</evidence>
<dbReference type="EMBL" id="LGRX02032610">
    <property type="protein sequence ID" value="KAK3243852.1"/>
    <property type="molecule type" value="Genomic_DNA"/>
</dbReference>
<evidence type="ECO:0000256" key="2">
    <source>
        <dbReference type="ARBA" id="ARBA00022692"/>
    </source>
</evidence>
<dbReference type="Proteomes" id="UP001190700">
    <property type="component" value="Unassembled WGS sequence"/>
</dbReference>
<comment type="subcellular location">
    <subcellularLocation>
        <location evidence="1">Membrane</location>
        <topology evidence="1">Multi-pass membrane protein</topology>
    </subcellularLocation>
</comment>
<dbReference type="GO" id="GO:0016020">
    <property type="term" value="C:membrane"/>
    <property type="evidence" value="ECO:0007669"/>
    <property type="project" value="UniProtKB-SubCell"/>
</dbReference>
<evidence type="ECO:0008006" key="9">
    <source>
        <dbReference type="Google" id="ProtNLM"/>
    </source>
</evidence>
<keyword evidence="3 6" id="KW-1133">Transmembrane helix</keyword>
<gene>
    <name evidence="7" type="ORF">CYMTET_46516</name>
</gene>
<evidence type="ECO:0000256" key="3">
    <source>
        <dbReference type="ARBA" id="ARBA00022989"/>
    </source>
</evidence>
<organism evidence="7 8">
    <name type="scientific">Cymbomonas tetramitiformis</name>
    <dbReference type="NCBI Taxonomy" id="36881"/>
    <lineage>
        <taxon>Eukaryota</taxon>
        <taxon>Viridiplantae</taxon>
        <taxon>Chlorophyta</taxon>
        <taxon>Pyramimonadophyceae</taxon>
        <taxon>Pyramimonadales</taxon>
        <taxon>Pyramimonadaceae</taxon>
        <taxon>Cymbomonas</taxon>
    </lineage>
</organism>
<evidence type="ECO:0000256" key="6">
    <source>
        <dbReference type="SAM" id="Phobius"/>
    </source>
</evidence>
<feature type="transmembrane region" description="Helical" evidence="6">
    <location>
        <begin position="128"/>
        <end position="150"/>
    </location>
</feature>
<name>A0AAE0BY00_9CHLO</name>
<reference evidence="7 8" key="1">
    <citation type="journal article" date="2015" name="Genome Biol. Evol.">
        <title>Comparative Genomics of a Bacterivorous Green Alga Reveals Evolutionary Causalities and Consequences of Phago-Mixotrophic Mode of Nutrition.</title>
        <authorList>
            <person name="Burns J.A."/>
            <person name="Paasch A."/>
            <person name="Narechania A."/>
            <person name="Kim E."/>
        </authorList>
    </citation>
    <scope>NUCLEOTIDE SEQUENCE [LARGE SCALE GENOMIC DNA]</scope>
    <source>
        <strain evidence="7 8">PLY_AMNH</strain>
    </source>
</reference>
<proteinExistence type="predicted"/>
<feature type="transmembrane region" description="Helical" evidence="6">
    <location>
        <begin position="162"/>
        <end position="180"/>
    </location>
</feature>
<keyword evidence="4 6" id="KW-0472">Membrane</keyword>
<dbReference type="InterPro" id="IPR005828">
    <property type="entry name" value="MFS_sugar_transport-like"/>
</dbReference>
<comment type="caution">
    <text evidence="7">The sequence shown here is derived from an EMBL/GenBank/DDBJ whole genome shotgun (WGS) entry which is preliminary data.</text>
</comment>
<feature type="transmembrane region" description="Helical" evidence="6">
    <location>
        <begin position="88"/>
        <end position="108"/>
    </location>
</feature>